<proteinExistence type="predicted"/>
<evidence type="ECO:0000256" key="1">
    <source>
        <dbReference type="SAM" id="MobiDB-lite"/>
    </source>
</evidence>
<dbReference type="EMBL" id="JAADJZ010000008">
    <property type="protein sequence ID" value="KAF2873079.1"/>
    <property type="molecule type" value="Genomic_DNA"/>
</dbReference>
<reference evidence="2 3" key="1">
    <citation type="submission" date="2020-01" db="EMBL/GenBank/DDBJ databases">
        <authorList>
            <consortium name="DOE Joint Genome Institute"/>
            <person name="Haridas S."/>
            <person name="Albert R."/>
            <person name="Binder M."/>
            <person name="Bloem J."/>
            <person name="Labutti K."/>
            <person name="Salamov A."/>
            <person name="Andreopoulos B."/>
            <person name="Baker S.E."/>
            <person name="Barry K."/>
            <person name="Bills G."/>
            <person name="Bluhm B.H."/>
            <person name="Cannon C."/>
            <person name="Castanera R."/>
            <person name="Culley D.E."/>
            <person name="Daum C."/>
            <person name="Ezra D."/>
            <person name="Gonzalez J.B."/>
            <person name="Henrissat B."/>
            <person name="Kuo A."/>
            <person name="Liang C."/>
            <person name="Lipzen A."/>
            <person name="Lutzoni F."/>
            <person name="Magnuson J."/>
            <person name="Mondo S."/>
            <person name="Nolan M."/>
            <person name="Ohm R."/>
            <person name="Pangilinan J."/>
            <person name="Park H.-J.H."/>
            <person name="Ramirez L."/>
            <person name="Alfaro M."/>
            <person name="Sun H."/>
            <person name="Tritt A."/>
            <person name="Yoshinaga Y."/>
            <person name="Zwiers L.-H.L."/>
            <person name="Turgeon B.G."/>
            <person name="Goodwin S.B."/>
            <person name="Spatafora J.W."/>
            <person name="Crous P.W."/>
            <person name="Grigoriev I.V."/>
        </authorList>
    </citation>
    <scope>NUCLEOTIDE SEQUENCE [LARGE SCALE GENOMIC DNA]</scope>
    <source>
        <strain evidence="2 3">CBS 611.86</strain>
    </source>
</reference>
<comment type="caution">
    <text evidence="2">The sequence shown here is derived from an EMBL/GenBank/DDBJ whole genome shotgun (WGS) entry which is preliminary data.</text>
</comment>
<evidence type="ECO:0000313" key="2">
    <source>
        <dbReference type="EMBL" id="KAF2873079.1"/>
    </source>
</evidence>
<keyword evidence="3" id="KW-1185">Reference proteome</keyword>
<sequence length="376" mass="42509">MFVPRALRLKGVKEKKAPKNAASSHKDQEPQTQTPVKQTQTESADTPVEAMQRTSTTSTLLAPEHIDPQKAISRGPRFTTTPVTPEYIAILAAGIDLIFTDYAFQNAESASWLHTRYRVVAGEDKFVHLSAILEHPNISTLKPVATQTLLRQAVEGHLLASFDISDNGYFVRRKPSSYPLPFIPANASDVVNDEGLSFWDQRTIYVEPHTRAFCKTPARVAHWLREHGEMKNKWLPIQAVQTLWNSCAFVILSGNVTHEDPWQKWRSLEKPEYWKIMTKMEHTKRTEEYMQLLAIDNPKPNRKRTLETASKRSDIVHTSTTSDANDKSKVEEPPGKTKRKRKRPAKNTGDKVGVENTHMAAPQEVANGVSNKKLKT</sequence>
<accession>A0A7C8MAQ8</accession>
<feature type="compositionally biased region" description="Basic and acidic residues" evidence="1">
    <location>
        <begin position="324"/>
        <end position="335"/>
    </location>
</feature>
<feature type="compositionally biased region" description="Basic residues" evidence="1">
    <location>
        <begin position="336"/>
        <end position="345"/>
    </location>
</feature>
<feature type="region of interest" description="Disordered" evidence="1">
    <location>
        <begin position="1"/>
        <end position="78"/>
    </location>
</feature>
<feature type="compositionally biased region" description="Basic and acidic residues" evidence="1">
    <location>
        <begin position="304"/>
        <end position="315"/>
    </location>
</feature>
<evidence type="ECO:0000313" key="3">
    <source>
        <dbReference type="Proteomes" id="UP000481861"/>
    </source>
</evidence>
<dbReference type="Proteomes" id="UP000481861">
    <property type="component" value="Unassembled WGS sequence"/>
</dbReference>
<gene>
    <name evidence="2" type="ORF">BDV95DRAFT_627855</name>
</gene>
<feature type="region of interest" description="Disordered" evidence="1">
    <location>
        <begin position="300"/>
        <end position="376"/>
    </location>
</feature>
<feature type="compositionally biased region" description="Low complexity" evidence="1">
    <location>
        <begin position="30"/>
        <end position="42"/>
    </location>
</feature>
<organism evidence="2 3">
    <name type="scientific">Massariosphaeria phaeospora</name>
    <dbReference type="NCBI Taxonomy" id="100035"/>
    <lineage>
        <taxon>Eukaryota</taxon>
        <taxon>Fungi</taxon>
        <taxon>Dikarya</taxon>
        <taxon>Ascomycota</taxon>
        <taxon>Pezizomycotina</taxon>
        <taxon>Dothideomycetes</taxon>
        <taxon>Pleosporomycetidae</taxon>
        <taxon>Pleosporales</taxon>
        <taxon>Pleosporales incertae sedis</taxon>
        <taxon>Massariosphaeria</taxon>
    </lineage>
</organism>
<name>A0A7C8MAQ8_9PLEO</name>
<dbReference type="OrthoDB" id="439993at2759"/>
<protein>
    <submittedName>
        <fullName evidence="2">Uncharacterized protein</fullName>
    </submittedName>
</protein>
<dbReference type="AlphaFoldDB" id="A0A7C8MAQ8"/>